<dbReference type="Proteomes" id="UP000828941">
    <property type="component" value="Chromosome 12"/>
</dbReference>
<comment type="caution">
    <text evidence="1">The sequence shown here is derived from an EMBL/GenBank/DDBJ whole genome shotgun (WGS) entry which is preliminary data.</text>
</comment>
<keyword evidence="2" id="KW-1185">Reference proteome</keyword>
<sequence>MNAFWVSLKENVRCGTKLTDVVRITAKCRTESDDISEKENMTRENGHPMNPPASLVISRRSNVQPRLQELGMGDPSRKIVELIFHKSWMNTLKPFSKIRTVFKVSNSAEVLERFERYREKMKQKAGEQFPKHPRSSVDGNELLRFYSTTMRCCQEKSVKKAQDLCKGPFCCVCQIIQFNFNKEYIKGSEFQLNKSSKELSDNTIAPTREKSVKRAVIIFRIIAGTAVHEVDGEKQWSNSTGLGEQQFSLEKFVERNPSAVLPCFVIIFS</sequence>
<name>A0ACB9LDT0_BAUVA</name>
<dbReference type="EMBL" id="CM039437">
    <property type="protein sequence ID" value="KAI4307909.1"/>
    <property type="molecule type" value="Genomic_DNA"/>
</dbReference>
<gene>
    <name evidence="1" type="ORF">L6164_031036</name>
</gene>
<proteinExistence type="predicted"/>
<evidence type="ECO:0000313" key="1">
    <source>
        <dbReference type="EMBL" id="KAI4307909.1"/>
    </source>
</evidence>
<evidence type="ECO:0000313" key="2">
    <source>
        <dbReference type="Proteomes" id="UP000828941"/>
    </source>
</evidence>
<reference evidence="1 2" key="1">
    <citation type="journal article" date="2022" name="DNA Res.">
        <title>Chromosomal-level genome assembly of the orchid tree Bauhinia variegata (Leguminosae; Cercidoideae) supports the allotetraploid origin hypothesis of Bauhinia.</title>
        <authorList>
            <person name="Zhong Y."/>
            <person name="Chen Y."/>
            <person name="Zheng D."/>
            <person name="Pang J."/>
            <person name="Liu Y."/>
            <person name="Luo S."/>
            <person name="Meng S."/>
            <person name="Qian L."/>
            <person name="Wei D."/>
            <person name="Dai S."/>
            <person name="Zhou R."/>
        </authorList>
    </citation>
    <scope>NUCLEOTIDE SEQUENCE [LARGE SCALE GENOMIC DNA]</scope>
    <source>
        <strain evidence="1">BV-YZ2020</strain>
    </source>
</reference>
<organism evidence="1 2">
    <name type="scientific">Bauhinia variegata</name>
    <name type="common">Purple orchid tree</name>
    <name type="synonym">Phanera variegata</name>
    <dbReference type="NCBI Taxonomy" id="167791"/>
    <lineage>
        <taxon>Eukaryota</taxon>
        <taxon>Viridiplantae</taxon>
        <taxon>Streptophyta</taxon>
        <taxon>Embryophyta</taxon>
        <taxon>Tracheophyta</taxon>
        <taxon>Spermatophyta</taxon>
        <taxon>Magnoliopsida</taxon>
        <taxon>eudicotyledons</taxon>
        <taxon>Gunneridae</taxon>
        <taxon>Pentapetalae</taxon>
        <taxon>rosids</taxon>
        <taxon>fabids</taxon>
        <taxon>Fabales</taxon>
        <taxon>Fabaceae</taxon>
        <taxon>Cercidoideae</taxon>
        <taxon>Cercideae</taxon>
        <taxon>Bauhiniinae</taxon>
        <taxon>Bauhinia</taxon>
    </lineage>
</organism>
<protein>
    <submittedName>
        <fullName evidence="1">Uncharacterized protein</fullName>
    </submittedName>
</protein>
<accession>A0ACB9LDT0</accession>